<proteinExistence type="predicted"/>
<dbReference type="AlphaFoldDB" id="A0AAD4VVP4"/>
<accession>A0AAD4VVP4</accession>
<feature type="compositionally biased region" description="Polar residues" evidence="1">
    <location>
        <begin position="18"/>
        <end position="31"/>
    </location>
</feature>
<sequence length="89" mass="9716">MANHPRGTNADDDLGPEDQTSLSPGSPSNASVGDVRAKREFRALPAARGSPSRRGPRPARLFQRARRVAHQPGQVHMQIELVLLPEQVM</sequence>
<protein>
    <submittedName>
        <fullName evidence="2">Uncharacterized protein</fullName>
    </submittedName>
</protein>
<gene>
    <name evidence="2" type="ORF">L3X38_021787</name>
</gene>
<dbReference type="EMBL" id="JAJFAZ020000004">
    <property type="protein sequence ID" value="KAI5331661.1"/>
    <property type="molecule type" value="Genomic_DNA"/>
</dbReference>
<organism evidence="2 3">
    <name type="scientific">Prunus dulcis</name>
    <name type="common">Almond</name>
    <name type="synonym">Amygdalus dulcis</name>
    <dbReference type="NCBI Taxonomy" id="3755"/>
    <lineage>
        <taxon>Eukaryota</taxon>
        <taxon>Viridiplantae</taxon>
        <taxon>Streptophyta</taxon>
        <taxon>Embryophyta</taxon>
        <taxon>Tracheophyta</taxon>
        <taxon>Spermatophyta</taxon>
        <taxon>Magnoliopsida</taxon>
        <taxon>eudicotyledons</taxon>
        <taxon>Gunneridae</taxon>
        <taxon>Pentapetalae</taxon>
        <taxon>rosids</taxon>
        <taxon>fabids</taxon>
        <taxon>Rosales</taxon>
        <taxon>Rosaceae</taxon>
        <taxon>Amygdaloideae</taxon>
        <taxon>Amygdaleae</taxon>
        <taxon>Prunus</taxon>
    </lineage>
</organism>
<comment type="caution">
    <text evidence="2">The sequence shown here is derived from an EMBL/GenBank/DDBJ whole genome shotgun (WGS) entry which is preliminary data.</text>
</comment>
<feature type="region of interest" description="Disordered" evidence="1">
    <location>
        <begin position="1"/>
        <end position="59"/>
    </location>
</feature>
<evidence type="ECO:0000313" key="2">
    <source>
        <dbReference type="EMBL" id="KAI5331661.1"/>
    </source>
</evidence>
<reference evidence="2 3" key="1">
    <citation type="journal article" date="2022" name="G3 (Bethesda)">
        <title>Whole-genome sequence and methylome profiling of the almond [Prunus dulcis (Mill.) D.A. Webb] cultivar 'Nonpareil'.</title>
        <authorList>
            <person name="D'Amico-Willman K.M."/>
            <person name="Ouma W.Z."/>
            <person name="Meulia T."/>
            <person name="Sideli G.M."/>
            <person name="Gradziel T.M."/>
            <person name="Fresnedo-Ramirez J."/>
        </authorList>
    </citation>
    <scope>NUCLEOTIDE SEQUENCE [LARGE SCALE GENOMIC DNA]</scope>
    <source>
        <strain evidence="2">Clone GOH B32 T37-40</strain>
    </source>
</reference>
<evidence type="ECO:0000313" key="3">
    <source>
        <dbReference type="Proteomes" id="UP001054821"/>
    </source>
</evidence>
<keyword evidence="3" id="KW-1185">Reference proteome</keyword>
<evidence type="ECO:0000256" key="1">
    <source>
        <dbReference type="SAM" id="MobiDB-lite"/>
    </source>
</evidence>
<name>A0AAD4VVP4_PRUDU</name>
<dbReference type="Proteomes" id="UP001054821">
    <property type="component" value="Chromosome 4"/>
</dbReference>